<protein>
    <submittedName>
        <fullName evidence="1">Na+-transporting methylmalonyl-CoA/oxaloacetate decarboxylase subunit beta</fullName>
    </submittedName>
</protein>
<dbReference type="STRING" id="1424294.Gferi_27085"/>
<proteinExistence type="predicted"/>
<dbReference type="OrthoDB" id="2049136at2"/>
<evidence type="ECO:0000313" key="1">
    <source>
        <dbReference type="EMBL" id="AOT72900.1"/>
    </source>
</evidence>
<dbReference type="EMBL" id="CP017269">
    <property type="protein sequence ID" value="AOT72900.1"/>
    <property type="molecule type" value="Genomic_DNA"/>
</dbReference>
<sequence>MKIYYNASLWAKEKGLCGVPQRVNWQFKYAGTRHCIPVIYRFSKGIVFDVITFLDEVKLREFFEKYEAIGETLTPLQQRCAEQEHPYRAMSIKEIWINGKRTEGGYSSSSAVSIPWARQDDRLALVQNAYSSILKDTACFACQRFCVPYSETDSKMQKLLRFFRLNRINSVKLSTCPVQWFSPLDIHFEMSGKGERKEVCFVHPKTGVTHTLYFQNAELVEMSMDRDGKHSLYTMQAMYEIEPALPQGDSLQFNSSIQYTASSEDRFSLTEASSIGIIGGACGATAIFATAKNKEATVPQGLHGLPLYSCFSVPGFHKKETLHFILEGINIKDCDSKEYSFQ</sequence>
<evidence type="ECO:0000313" key="2">
    <source>
        <dbReference type="Proteomes" id="UP000095743"/>
    </source>
</evidence>
<keyword evidence="2" id="KW-1185">Reference proteome</keyword>
<dbReference type="RefSeq" id="WP_069981209.1">
    <property type="nucleotide sequence ID" value="NZ_CP017269.1"/>
</dbReference>
<name>A0A1D8GPM2_9FIRM</name>
<dbReference type="KEGG" id="gfe:Gferi_27085"/>
<gene>
    <name evidence="1" type="ORF">Gferi_27085</name>
</gene>
<organism evidence="1 2">
    <name type="scientific">Geosporobacter ferrireducens</name>
    <dbReference type="NCBI Taxonomy" id="1424294"/>
    <lineage>
        <taxon>Bacteria</taxon>
        <taxon>Bacillati</taxon>
        <taxon>Bacillota</taxon>
        <taxon>Clostridia</taxon>
        <taxon>Peptostreptococcales</taxon>
        <taxon>Thermotaleaceae</taxon>
        <taxon>Geosporobacter</taxon>
    </lineage>
</organism>
<dbReference type="Proteomes" id="UP000095743">
    <property type="component" value="Chromosome"/>
</dbReference>
<dbReference type="AlphaFoldDB" id="A0A1D8GPM2"/>
<accession>A0A1D8GPM2</accession>
<reference evidence="1 2" key="1">
    <citation type="submission" date="2016-09" db="EMBL/GenBank/DDBJ databases">
        <title>Genomic analysis reveals versatility of anaerobic energy metabolism of Geosporobacter ferrireducens IRF9 of phylum Firmicutes.</title>
        <authorList>
            <person name="Kim S.-J."/>
        </authorList>
    </citation>
    <scope>NUCLEOTIDE SEQUENCE [LARGE SCALE GENOMIC DNA]</scope>
    <source>
        <strain evidence="1 2">IRF9</strain>
    </source>
</reference>